<dbReference type="InterPro" id="IPR008972">
    <property type="entry name" value="Cupredoxin"/>
</dbReference>
<dbReference type="InterPro" id="IPR002355">
    <property type="entry name" value="Cu_oxidase_Cu_BS"/>
</dbReference>
<keyword evidence="1" id="KW-0479">Metal-binding</keyword>
<dbReference type="EMBL" id="CP050124">
    <property type="protein sequence ID" value="QIP40804.1"/>
    <property type="molecule type" value="Genomic_DNA"/>
</dbReference>
<dbReference type="Proteomes" id="UP000502345">
    <property type="component" value="Chromosome"/>
</dbReference>
<dbReference type="Pfam" id="PF07731">
    <property type="entry name" value="Cu-oxidase_2"/>
    <property type="match status" value="1"/>
</dbReference>
<keyword evidence="3" id="KW-0732">Signal</keyword>
<accession>A0A6G9CV84</accession>
<reference evidence="6 7" key="1">
    <citation type="submission" date="2020-03" db="EMBL/GenBank/DDBJ databases">
        <title>Screen low temperature-resistant strains for efficient degradation of petroleum hydrocarbons under the low temperature.</title>
        <authorList>
            <person name="Wang Y."/>
            <person name="Chen J."/>
        </authorList>
    </citation>
    <scope>NUCLEOTIDE SEQUENCE [LARGE SCALE GENOMIC DNA]</scope>
    <source>
        <strain evidence="6 7">KB1</strain>
    </source>
</reference>
<dbReference type="RefSeq" id="WP_058039494.1">
    <property type="nucleotide sequence ID" value="NZ_CP050124.1"/>
</dbReference>
<evidence type="ECO:0000313" key="7">
    <source>
        <dbReference type="Proteomes" id="UP000502345"/>
    </source>
</evidence>
<dbReference type="CDD" id="cd13900">
    <property type="entry name" value="CuRO_3_Tth-MCO_like"/>
    <property type="match status" value="1"/>
</dbReference>
<dbReference type="InterPro" id="IPR011706">
    <property type="entry name" value="Cu-oxidase_C"/>
</dbReference>
<dbReference type="GO" id="GO:0016491">
    <property type="term" value="F:oxidoreductase activity"/>
    <property type="evidence" value="ECO:0007669"/>
    <property type="project" value="UniProtKB-KW"/>
</dbReference>
<name>A0A6G9CV84_RHOER</name>
<dbReference type="GO" id="GO:0005507">
    <property type="term" value="F:copper ion binding"/>
    <property type="evidence" value="ECO:0007669"/>
    <property type="project" value="InterPro"/>
</dbReference>
<dbReference type="SUPFAM" id="SSF69318">
    <property type="entry name" value="Integrin alpha N-terminal domain"/>
    <property type="match status" value="1"/>
</dbReference>
<organism evidence="6 7">
    <name type="scientific">Rhodococcus erythropolis</name>
    <name type="common">Arthrobacter picolinophilus</name>
    <dbReference type="NCBI Taxonomy" id="1833"/>
    <lineage>
        <taxon>Bacteria</taxon>
        <taxon>Bacillati</taxon>
        <taxon>Actinomycetota</taxon>
        <taxon>Actinomycetes</taxon>
        <taxon>Mycobacteriales</taxon>
        <taxon>Nocardiaceae</taxon>
        <taxon>Rhodococcus</taxon>
        <taxon>Rhodococcus erythropolis group</taxon>
    </lineage>
</organism>
<dbReference type="PANTHER" id="PTHR11709:SF518">
    <property type="entry name" value="MULTICOPPER OXIDASE"/>
    <property type="match status" value="1"/>
</dbReference>
<dbReference type="InterPro" id="IPR028994">
    <property type="entry name" value="Integrin_alpha_N"/>
</dbReference>
<evidence type="ECO:0000256" key="2">
    <source>
        <dbReference type="ARBA" id="ARBA00023002"/>
    </source>
</evidence>
<evidence type="ECO:0000259" key="4">
    <source>
        <dbReference type="Pfam" id="PF07731"/>
    </source>
</evidence>
<dbReference type="PROSITE" id="PS00080">
    <property type="entry name" value="MULTICOPPER_OXIDASE2"/>
    <property type="match status" value="1"/>
</dbReference>
<dbReference type="Pfam" id="PF07732">
    <property type="entry name" value="Cu-oxidase_3"/>
    <property type="match status" value="1"/>
</dbReference>
<dbReference type="PROSITE" id="PS51257">
    <property type="entry name" value="PROKAR_LIPOPROTEIN"/>
    <property type="match status" value="1"/>
</dbReference>
<sequence length="1050" mass="110471">MIALRRKSLAAAVVVSMTMALAACTSGESAPEVGGNYGSGGTAVDYREPVKLSSRDGVLEVRLSAHQGVIPLDTASAPVSNFLLFGYEVIRGTASDGSTSASDVYPAPTLRVNPGERLIIHYDNDLQDLTIQDFYDPAFTPAGGGVPIYPPALTSAPLNLHTHGVHVSPDGNADNVLLNIPAGQGNVYDYAIPGTMPNGLYWYHSHRHTLTAQQTYMGLAGLLEIGRPDGNLPVVTANDVPIRDMALQYNFVFDRKGKGRQLNDANWPQFVSTLTPPAGTELADGTYRPSLAPVNFSDTTEGAQYFTNWYTGPLSPANHRGQNQFVPGNLQSFVGESTTVPADPSLPDNQRDVQYTVNGQFQPSLKLKPGQTEIWVLANISDFAYMPVTLTETATGAHPKFAIVGQDGNPFDEVRPPVDGDGTRLVIPPASRYAIAVTMPESGDLVLEMPPLEGAKPVSNPGILYTNNGTDNPPAELGTVTVDPSVISYADGFFTFPTQQLIRATPDEGEGKTTPFEFGQKLDTYTSFVDTAAMTPDVTRNLTVSGGFGNEKASNSDPKAFTYEFADNTFPNIPLIQPRLNSVEEWKITNLNNDEHPMHIHVNDFQVTEVVDPVAGTTTGVQPWGIDNVNVPAPVTDENENALEPASVTLRTKFTEYTGTFVIHCHRLNHEDNGLMATVNVIPEVSTYAVAIPGSAGVPAKVQIFDANGDKLITAVTPFPSFEGTPSVAMADVNGDMVLDLVAGTGAGSAPEVVAYNAVGGVPFTDELARFAPFDVGFRGGVNIGGVDIDGNALADNIIVASGPGMESQVKIYSTDLPADKRSAPAEFGSFSPYPGSSSGVTFATGMVDSHSGRASIVTAPGAGEEPLIKTFRYDLYEPTAAAQGGSDEHAGHTAGPVMTSQFLAFDQGYRDGVSLSTGWVAGAEGGAKSIVAGMLGGEGSIRVFSSGSRLDGAPEMYLESPDHHSTDVAFREVAAFDPFTAPESGVGVATTSTTTGADLLVSGSNGTGAEVRKFTLGRADPSATTLTPTLVGTLPPYPVGGGVLPLGGR</sequence>
<proteinExistence type="predicted"/>
<keyword evidence="2" id="KW-0560">Oxidoreductase</keyword>
<feature type="domain" description="Plastocyanin-like" evidence="5">
    <location>
        <begin position="156"/>
        <end position="226"/>
    </location>
</feature>
<dbReference type="PANTHER" id="PTHR11709">
    <property type="entry name" value="MULTI-COPPER OXIDASE"/>
    <property type="match status" value="1"/>
</dbReference>
<dbReference type="CDD" id="cd13853">
    <property type="entry name" value="CuRO_1_Tth-MCO_like"/>
    <property type="match status" value="1"/>
</dbReference>
<evidence type="ECO:0000313" key="6">
    <source>
        <dbReference type="EMBL" id="QIP40804.1"/>
    </source>
</evidence>
<feature type="domain" description="Plastocyanin-like" evidence="4">
    <location>
        <begin position="562"/>
        <end position="683"/>
    </location>
</feature>
<gene>
    <name evidence="6" type="ORF">G9444_3560</name>
</gene>
<dbReference type="InterPro" id="IPR045087">
    <property type="entry name" value="Cu-oxidase_fam"/>
</dbReference>
<dbReference type="InterPro" id="IPR011707">
    <property type="entry name" value="Cu-oxidase-like_N"/>
</dbReference>
<feature type="signal peptide" evidence="3">
    <location>
        <begin position="1"/>
        <end position="22"/>
    </location>
</feature>
<feature type="chain" id="PRO_5026009303" evidence="3">
    <location>
        <begin position="23"/>
        <end position="1050"/>
    </location>
</feature>
<protein>
    <submittedName>
        <fullName evidence="6">Copper oxidase</fullName>
    </submittedName>
</protein>
<evidence type="ECO:0000259" key="5">
    <source>
        <dbReference type="Pfam" id="PF07732"/>
    </source>
</evidence>
<evidence type="ECO:0000256" key="3">
    <source>
        <dbReference type="SAM" id="SignalP"/>
    </source>
</evidence>
<evidence type="ECO:0000256" key="1">
    <source>
        <dbReference type="ARBA" id="ARBA00022723"/>
    </source>
</evidence>
<dbReference type="Gene3D" id="2.60.40.420">
    <property type="entry name" value="Cupredoxins - blue copper proteins"/>
    <property type="match status" value="3"/>
</dbReference>
<dbReference type="AlphaFoldDB" id="A0A6G9CV84"/>
<dbReference type="SUPFAM" id="SSF49503">
    <property type="entry name" value="Cupredoxins"/>
    <property type="match status" value="3"/>
</dbReference>